<evidence type="ECO:0000256" key="3">
    <source>
        <dbReference type="ARBA" id="ARBA00004613"/>
    </source>
</evidence>
<dbReference type="PANTHER" id="PTHR31613:SF2">
    <property type="entry name" value="AUGURIN"/>
    <property type="match status" value="1"/>
</dbReference>
<dbReference type="GO" id="GO:0042127">
    <property type="term" value="P:regulation of cell population proliferation"/>
    <property type="evidence" value="ECO:0007669"/>
    <property type="project" value="TreeGrafter"/>
</dbReference>
<evidence type="ECO:0000256" key="2">
    <source>
        <dbReference type="ARBA" id="ARBA00004496"/>
    </source>
</evidence>
<keyword evidence="5" id="KW-1003">Cell membrane</keyword>
<sequence length="197" mass="22444">MALAAWTTVLTFGGEPNNTFVSATHYHYREGFPSVSYLLLCCTRRSIGYSGSQMGVHGPLGYLGVPRRKSLQQHLPSFLNYVSFAHFVPNGAAVCGAPSKPASVAITPSKAQEFLAKLNRPKRYIWNRSQSDVQQWIQQFMYMGLDEKRLEVDLAYWWDRARGTDPGRQHHYDEDAPMAHWDPSSHRHGADVNYDYY</sequence>
<dbReference type="InterPro" id="IPR028173">
    <property type="entry name" value="Augurin"/>
</dbReference>
<evidence type="ECO:0000313" key="11">
    <source>
        <dbReference type="EMBL" id="KAK0146443.1"/>
    </source>
</evidence>
<comment type="caution">
    <text evidence="11">The sequence shown here is derived from an EMBL/GenBank/DDBJ whole genome shotgun (WGS) entry which is preliminary data.</text>
</comment>
<comment type="subcellular location">
    <subcellularLocation>
        <location evidence="1">Apical cell membrane</location>
    </subcellularLocation>
    <subcellularLocation>
        <location evidence="2">Cytoplasm</location>
    </subcellularLocation>
    <subcellularLocation>
        <location evidence="3">Secreted</location>
    </subcellularLocation>
</comment>
<keyword evidence="9" id="KW-0732">Signal</keyword>
<evidence type="ECO:0000256" key="8">
    <source>
        <dbReference type="ARBA" id="ARBA00022685"/>
    </source>
</evidence>
<dbReference type="Pfam" id="PF15187">
    <property type="entry name" value="Augurin"/>
    <property type="match status" value="1"/>
</dbReference>
<dbReference type="PANTHER" id="PTHR31613">
    <property type="entry name" value="AUGURIN"/>
    <property type="match status" value="1"/>
</dbReference>
<dbReference type="GO" id="GO:0007417">
    <property type="term" value="P:central nervous system development"/>
    <property type="evidence" value="ECO:0007669"/>
    <property type="project" value="TreeGrafter"/>
</dbReference>
<accession>A0AA47MTP6</accession>
<evidence type="ECO:0000256" key="5">
    <source>
        <dbReference type="ARBA" id="ARBA00022475"/>
    </source>
</evidence>
<keyword evidence="10" id="KW-0472">Membrane</keyword>
<dbReference type="GO" id="GO:0005615">
    <property type="term" value="C:extracellular space"/>
    <property type="evidence" value="ECO:0007669"/>
    <property type="project" value="TreeGrafter"/>
</dbReference>
<protein>
    <submittedName>
        <fullName evidence="11">Augurin-A</fullName>
    </submittedName>
</protein>
<dbReference type="EMBL" id="JAOPHQ010002576">
    <property type="protein sequence ID" value="KAK0146443.1"/>
    <property type="molecule type" value="Genomic_DNA"/>
</dbReference>
<dbReference type="AlphaFoldDB" id="A0AA47MTP6"/>
<organism evidence="11 12">
    <name type="scientific">Merluccius polli</name>
    <name type="common">Benguela hake</name>
    <name type="synonym">Merluccius cadenati</name>
    <dbReference type="NCBI Taxonomy" id="89951"/>
    <lineage>
        <taxon>Eukaryota</taxon>
        <taxon>Metazoa</taxon>
        <taxon>Chordata</taxon>
        <taxon>Craniata</taxon>
        <taxon>Vertebrata</taxon>
        <taxon>Euteleostomi</taxon>
        <taxon>Actinopterygii</taxon>
        <taxon>Neopterygii</taxon>
        <taxon>Teleostei</taxon>
        <taxon>Neoteleostei</taxon>
        <taxon>Acanthomorphata</taxon>
        <taxon>Zeiogadaria</taxon>
        <taxon>Gadariae</taxon>
        <taxon>Gadiformes</taxon>
        <taxon>Gadoidei</taxon>
        <taxon>Merlucciidae</taxon>
        <taxon>Merluccius</taxon>
    </lineage>
</organism>
<name>A0AA47MTP6_MERPO</name>
<evidence type="ECO:0000256" key="9">
    <source>
        <dbReference type="ARBA" id="ARBA00022729"/>
    </source>
</evidence>
<comment type="similarity">
    <text evidence="4">Belongs to the augurin family.</text>
</comment>
<proteinExistence type="inferred from homology"/>
<evidence type="ECO:0000256" key="7">
    <source>
        <dbReference type="ARBA" id="ARBA00022525"/>
    </source>
</evidence>
<evidence type="ECO:0000256" key="6">
    <source>
        <dbReference type="ARBA" id="ARBA00022490"/>
    </source>
</evidence>
<dbReference type="Proteomes" id="UP001174136">
    <property type="component" value="Unassembled WGS sequence"/>
</dbReference>
<evidence type="ECO:0000256" key="1">
    <source>
        <dbReference type="ARBA" id="ARBA00004221"/>
    </source>
</evidence>
<dbReference type="GO" id="GO:0070314">
    <property type="term" value="P:G1 to G0 transition"/>
    <property type="evidence" value="ECO:0007669"/>
    <property type="project" value="TreeGrafter"/>
</dbReference>
<dbReference type="GO" id="GO:0005737">
    <property type="term" value="C:cytoplasm"/>
    <property type="evidence" value="ECO:0007669"/>
    <property type="project" value="UniProtKB-SubCell"/>
</dbReference>
<evidence type="ECO:0000313" key="12">
    <source>
        <dbReference type="Proteomes" id="UP001174136"/>
    </source>
</evidence>
<evidence type="ECO:0000256" key="10">
    <source>
        <dbReference type="ARBA" id="ARBA00023136"/>
    </source>
</evidence>
<gene>
    <name evidence="11" type="ORF">N1851_014255</name>
</gene>
<reference evidence="11" key="1">
    <citation type="journal article" date="2023" name="Front. Mar. Sci.">
        <title>A new Merluccius polli reference genome to investigate the effects of global change in West African waters.</title>
        <authorList>
            <person name="Mateo J.L."/>
            <person name="Blanco-Fernandez C."/>
            <person name="Garcia-Vazquez E."/>
            <person name="Machado-Schiaffino G."/>
        </authorList>
    </citation>
    <scope>NUCLEOTIDE SEQUENCE</scope>
    <source>
        <strain evidence="11">C29</strain>
        <tissue evidence="11">Fin</tissue>
    </source>
</reference>
<keyword evidence="12" id="KW-1185">Reference proteome</keyword>
<keyword evidence="6" id="KW-0963">Cytoplasm</keyword>
<dbReference type="GO" id="GO:0031145">
    <property type="term" value="P:anaphase-promoting complex-dependent catabolic process"/>
    <property type="evidence" value="ECO:0007669"/>
    <property type="project" value="TreeGrafter"/>
</dbReference>
<dbReference type="GO" id="GO:0016324">
    <property type="term" value="C:apical plasma membrane"/>
    <property type="evidence" value="ECO:0007669"/>
    <property type="project" value="UniProtKB-SubCell"/>
</dbReference>
<keyword evidence="7" id="KW-0964">Secreted</keyword>
<keyword evidence="8" id="KW-0165">Cleavage on pair of basic residues</keyword>
<evidence type="ECO:0000256" key="4">
    <source>
        <dbReference type="ARBA" id="ARBA00011014"/>
    </source>
</evidence>
<dbReference type="GO" id="GO:0090398">
    <property type="term" value="P:cellular senescence"/>
    <property type="evidence" value="ECO:0007669"/>
    <property type="project" value="TreeGrafter"/>
</dbReference>